<keyword evidence="3" id="KW-1185">Reference proteome</keyword>
<evidence type="ECO:0000313" key="3">
    <source>
        <dbReference type="Proteomes" id="UP001180020"/>
    </source>
</evidence>
<reference evidence="2" key="1">
    <citation type="journal article" date="2023" name="Nat. Commun.">
        <title>Diploid and tetraploid genomes of Acorus and the evolution of monocots.</title>
        <authorList>
            <person name="Ma L."/>
            <person name="Liu K.W."/>
            <person name="Li Z."/>
            <person name="Hsiao Y.Y."/>
            <person name="Qi Y."/>
            <person name="Fu T."/>
            <person name="Tang G.D."/>
            <person name="Zhang D."/>
            <person name="Sun W.H."/>
            <person name="Liu D.K."/>
            <person name="Li Y."/>
            <person name="Chen G.Z."/>
            <person name="Liu X.D."/>
            <person name="Liao X.Y."/>
            <person name="Jiang Y.T."/>
            <person name="Yu X."/>
            <person name="Hao Y."/>
            <person name="Huang J."/>
            <person name="Zhao X.W."/>
            <person name="Ke S."/>
            <person name="Chen Y.Y."/>
            <person name="Wu W.L."/>
            <person name="Hsu J.L."/>
            <person name="Lin Y.F."/>
            <person name="Huang M.D."/>
            <person name="Li C.Y."/>
            <person name="Huang L."/>
            <person name="Wang Z.W."/>
            <person name="Zhao X."/>
            <person name="Zhong W.Y."/>
            <person name="Peng D.H."/>
            <person name="Ahmad S."/>
            <person name="Lan S."/>
            <person name="Zhang J.S."/>
            <person name="Tsai W.C."/>
            <person name="Van de Peer Y."/>
            <person name="Liu Z.J."/>
        </authorList>
    </citation>
    <scope>NUCLEOTIDE SEQUENCE</scope>
    <source>
        <strain evidence="2">CP</strain>
    </source>
</reference>
<dbReference type="EMBL" id="JAUJYO010000003">
    <property type="protein sequence ID" value="KAK1321750.1"/>
    <property type="molecule type" value="Genomic_DNA"/>
</dbReference>
<feature type="domain" description="RNase H type-1" evidence="1">
    <location>
        <begin position="211"/>
        <end position="329"/>
    </location>
</feature>
<dbReference type="CDD" id="cd06222">
    <property type="entry name" value="RNase_H_like"/>
    <property type="match status" value="1"/>
</dbReference>
<dbReference type="GO" id="GO:0003676">
    <property type="term" value="F:nucleic acid binding"/>
    <property type="evidence" value="ECO:0007669"/>
    <property type="project" value="InterPro"/>
</dbReference>
<dbReference type="AlphaFoldDB" id="A0AAV9FAC1"/>
<dbReference type="Pfam" id="PF13456">
    <property type="entry name" value="RVT_3"/>
    <property type="match status" value="1"/>
</dbReference>
<evidence type="ECO:0000259" key="1">
    <source>
        <dbReference type="Pfam" id="PF13456"/>
    </source>
</evidence>
<dbReference type="GO" id="GO:0004523">
    <property type="term" value="F:RNA-DNA hybrid ribonuclease activity"/>
    <property type="evidence" value="ECO:0007669"/>
    <property type="project" value="InterPro"/>
</dbReference>
<dbReference type="Proteomes" id="UP001180020">
    <property type="component" value="Unassembled WGS sequence"/>
</dbReference>
<sequence>MVISGLYAVRARINGEKALVRPLKQAQVLKVKQVGQTRSLQEKRYLRKANIWCLEPTASCSSAWRHILSARGWLVNRARYVIFEGHSINIWYDPWLNGRGLKEALGRELLTWGPPHQTPLSVLIDNGKWTKPSRWNPTLEALWDEITQLDVGGIGDDILIWPDSRSVPLKSRITPEILQIAQAFKVKIIEAPLNPRSIIWGPPPVGWIKSNSDGSLSDDRGGYGALLRDCSAQFIIGSAGCIALPSINLLELQGLVAGLQLGLQRGEKKIWFETDSTTVMAWVKGRGNLPWTALRLTRTLVQGLSQLEEWRITHIFREGNSPPDILASRRQSRGEDFILPHQVWPKLKEALEANKAGTTFTRN</sequence>
<name>A0AAV9FAC1_ACOCL</name>
<proteinExistence type="predicted"/>
<dbReference type="InterPro" id="IPR012337">
    <property type="entry name" value="RNaseH-like_sf"/>
</dbReference>
<comment type="caution">
    <text evidence="2">The sequence shown here is derived from an EMBL/GenBank/DDBJ whole genome shotgun (WGS) entry which is preliminary data.</text>
</comment>
<dbReference type="InterPro" id="IPR002156">
    <property type="entry name" value="RNaseH_domain"/>
</dbReference>
<accession>A0AAV9FAC1</accession>
<dbReference type="PANTHER" id="PTHR47723:SF19">
    <property type="entry name" value="POLYNUCLEOTIDYL TRANSFERASE, RIBONUCLEASE H-LIKE SUPERFAMILY PROTEIN"/>
    <property type="match status" value="1"/>
</dbReference>
<dbReference type="SUPFAM" id="SSF53098">
    <property type="entry name" value="Ribonuclease H-like"/>
    <property type="match status" value="1"/>
</dbReference>
<dbReference type="InterPro" id="IPR036397">
    <property type="entry name" value="RNaseH_sf"/>
</dbReference>
<evidence type="ECO:0000313" key="2">
    <source>
        <dbReference type="EMBL" id="KAK1321750.1"/>
    </source>
</evidence>
<reference evidence="2" key="2">
    <citation type="submission" date="2023-06" db="EMBL/GenBank/DDBJ databases">
        <authorList>
            <person name="Ma L."/>
            <person name="Liu K.-W."/>
            <person name="Li Z."/>
            <person name="Hsiao Y.-Y."/>
            <person name="Qi Y."/>
            <person name="Fu T."/>
            <person name="Tang G."/>
            <person name="Zhang D."/>
            <person name="Sun W.-H."/>
            <person name="Liu D.-K."/>
            <person name="Li Y."/>
            <person name="Chen G.-Z."/>
            <person name="Liu X.-D."/>
            <person name="Liao X.-Y."/>
            <person name="Jiang Y.-T."/>
            <person name="Yu X."/>
            <person name="Hao Y."/>
            <person name="Huang J."/>
            <person name="Zhao X.-W."/>
            <person name="Ke S."/>
            <person name="Chen Y.-Y."/>
            <person name="Wu W.-L."/>
            <person name="Hsu J.-L."/>
            <person name="Lin Y.-F."/>
            <person name="Huang M.-D."/>
            <person name="Li C.-Y."/>
            <person name="Huang L."/>
            <person name="Wang Z.-W."/>
            <person name="Zhao X."/>
            <person name="Zhong W.-Y."/>
            <person name="Peng D.-H."/>
            <person name="Ahmad S."/>
            <person name="Lan S."/>
            <person name="Zhang J.-S."/>
            <person name="Tsai W.-C."/>
            <person name="Van De Peer Y."/>
            <person name="Liu Z.-J."/>
        </authorList>
    </citation>
    <scope>NUCLEOTIDE SEQUENCE</scope>
    <source>
        <strain evidence="2">CP</strain>
        <tissue evidence="2">Leaves</tissue>
    </source>
</reference>
<dbReference type="InterPro" id="IPR044730">
    <property type="entry name" value="RNase_H-like_dom_plant"/>
</dbReference>
<gene>
    <name evidence="2" type="ORF">QJS10_CPA03g01929</name>
</gene>
<dbReference type="Gene3D" id="3.30.420.10">
    <property type="entry name" value="Ribonuclease H-like superfamily/Ribonuclease H"/>
    <property type="match status" value="1"/>
</dbReference>
<dbReference type="PANTHER" id="PTHR47723">
    <property type="entry name" value="OS05G0353850 PROTEIN"/>
    <property type="match status" value="1"/>
</dbReference>
<dbReference type="InterPro" id="IPR053151">
    <property type="entry name" value="RNase_H-like"/>
</dbReference>
<organism evidence="2 3">
    <name type="scientific">Acorus calamus</name>
    <name type="common">Sweet flag</name>
    <dbReference type="NCBI Taxonomy" id="4465"/>
    <lineage>
        <taxon>Eukaryota</taxon>
        <taxon>Viridiplantae</taxon>
        <taxon>Streptophyta</taxon>
        <taxon>Embryophyta</taxon>
        <taxon>Tracheophyta</taxon>
        <taxon>Spermatophyta</taxon>
        <taxon>Magnoliopsida</taxon>
        <taxon>Liliopsida</taxon>
        <taxon>Acoraceae</taxon>
        <taxon>Acorus</taxon>
    </lineage>
</organism>
<protein>
    <recommendedName>
        <fullName evidence="1">RNase H type-1 domain-containing protein</fullName>
    </recommendedName>
</protein>